<evidence type="ECO:0000313" key="3">
    <source>
        <dbReference type="EMBL" id="CAJ1372364.1"/>
    </source>
</evidence>
<evidence type="ECO:0000313" key="4">
    <source>
        <dbReference type="Proteomes" id="UP001178507"/>
    </source>
</evidence>
<reference evidence="3" key="1">
    <citation type="submission" date="2023-08" db="EMBL/GenBank/DDBJ databases">
        <authorList>
            <person name="Chen Y."/>
            <person name="Shah S."/>
            <person name="Dougan E. K."/>
            <person name="Thang M."/>
            <person name="Chan C."/>
        </authorList>
    </citation>
    <scope>NUCLEOTIDE SEQUENCE</scope>
</reference>
<keyword evidence="4" id="KW-1185">Reference proteome</keyword>
<feature type="compositionally biased region" description="Polar residues" evidence="2">
    <location>
        <begin position="113"/>
        <end position="122"/>
    </location>
</feature>
<sequence length="393" mass="40397">MNQAHFATAFSFSGKPGDSNASSTSSAGPGLVGRSAPIRVAASVSGRQATPASTPVTSGRAGSTGRVVAKAAPVPRTVDAKAWSRGATFPTGTGRPVIASAAPTTSASGPSLQIPSAQSAGTSCASRDARDSRDAREDLQPVRRARSAGRTGAGPGENKAVTAAGAEFRRSSDQVSAPRRDSPLRNCSPQGGKLRRASPVRKGSREQSRSPEPPRARPAAAHAQVTEPDAGSSARSTQPDRSTQPEQALSPEPSFVQSLARLALALEKSGNSSTGAAAAAAAVAAAVAKPGDAEGIGDLTPYFQAEQPLQISGSEEGLRARCARLEHEVAELRAQLARRLDHAMLELAASRQTAENANAQVAALRAELASGREVKHNGSIEARHWPQQLSDLI</sequence>
<evidence type="ECO:0000256" key="1">
    <source>
        <dbReference type="SAM" id="Coils"/>
    </source>
</evidence>
<evidence type="ECO:0000256" key="2">
    <source>
        <dbReference type="SAM" id="MobiDB-lite"/>
    </source>
</evidence>
<feature type="coiled-coil region" evidence="1">
    <location>
        <begin position="315"/>
        <end position="374"/>
    </location>
</feature>
<feature type="compositionally biased region" description="Polar residues" evidence="2">
    <location>
        <begin position="45"/>
        <end position="61"/>
    </location>
</feature>
<dbReference type="Proteomes" id="UP001178507">
    <property type="component" value="Unassembled WGS sequence"/>
</dbReference>
<feature type="compositionally biased region" description="Polar residues" evidence="2">
    <location>
        <begin position="233"/>
        <end position="247"/>
    </location>
</feature>
<feature type="compositionally biased region" description="Basic and acidic residues" evidence="2">
    <location>
        <begin position="167"/>
        <end position="183"/>
    </location>
</feature>
<gene>
    <name evidence="3" type="ORF">EVOR1521_LOCUS2461</name>
</gene>
<proteinExistence type="predicted"/>
<protein>
    <submittedName>
        <fullName evidence="3">Uncharacterized protein</fullName>
    </submittedName>
</protein>
<keyword evidence="1" id="KW-0175">Coiled coil</keyword>
<feature type="region of interest" description="Disordered" evidence="2">
    <location>
        <begin position="1"/>
        <end position="253"/>
    </location>
</feature>
<feature type="compositionally biased region" description="Basic and acidic residues" evidence="2">
    <location>
        <begin position="127"/>
        <end position="141"/>
    </location>
</feature>
<dbReference type="AlphaFoldDB" id="A0AA36HNE1"/>
<feature type="compositionally biased region" description="Low complexity" evidence="2">
    <location>
        <begin position="99"/>
        <end position="111"/>
    </location>
</feature>
<feature type="compositionally biased region" description="Basic and acidic residues" evidence="2">
    <location>
        <begin position="203"/>
        <end position="215"/>
    </location>
</feature>
<dbReference type="EMBL" id="CAUJNA010000129">
    <property type="protein sequence ID" value="CAJ1372364.1"/>
    <property type="molecule type" value="Genomic_DNA"/>
</dbReference>
<accession>A0AA36HNE1</accession>
<name>A0AA36HNE1_9DINO</name>
<comment type="caution">
    <text evidence="3">The sequence shown here is derived from an EMBL/GenBank/DDBJ whole genome shotgun (WGS) entry which is preliminary data.</text>
</comment>
<organism evidence="3 4">
    <name type="scientific">Effrenium voratum</name>
    <dbReference type="NCBI Taxonomy" id="2562239"/>
    <lineage>
        <taxon>Eukaryota</taxon>
        <taxon>Sar</taxon>
        <taxon>Alveolata</taxon>
        <taxon>Dinophyceae</taxon>
        <taxon>Suessiales</taxon>
        <taxon>Symbiodiniaceae</taxon>
        <taxon>Effrenium</taxon>
    </lineage>
</organism>